<name>A0ABY0TIX0_9PROT</name>
<reference evidence="1 2" key="1">
    <citation type="submission" date="2016-10" db="EMBL/GenBank/DDBJ databases">
        <authorList>
            <person name="Varghese N."/>
            <person name="Submissions S."/>
        </authorList>
    </citation>
    <scope>NUCLEOTIDE SEQUENCE [LARGE SCALE GENOMIC DNA]</scope>
    <source>
        <strain evidence="1 2">Nl1</strain>
    </source>
</reference>
<proteinExistence type="predicted"/>
<evidence type="ECO:0000313" key="2">
    <source>
        <dbReference type="Proteomes" id="UP000183471"/>
    </source>
</evidence>
<evidence type="ECO:0000313" key="1">
    <source>
        <dbReference type="EMBL" id="SDQ80951.1"/>
    </source>
</evidence>
<dbReference type="RefSeq" id="WP_074632739.1">
    <property type="nucleotide sequence ID" value="NZ_FNKY01000001.1"/>
</dbReference>
<accession>A0ABY0TIX0</accession>
<dbReference type="EMBL" id="FNKY01000001">
    <property type="protein sequence ID" value="SDQ80951.1"/>
    <property type="molecule type" value="Genomic_DNA"/>
</dbReference>
<dbReference type="Proteomes" id="UP000183471">
    <property type="component" value="Unassembled WGS sequence"/>
</dbReference>
<protein>
    <submittedName>
        <fullName evidence="1">Uncharacterized protein</fullName>
    </submittedName>
</protein>
<keyword evidence="2" id="KW-1185">Reference proteome</keyword>
<comment type="caution">
    <text evidence="1">The sequence shown here is derived from an EMBL/GenBank/DDBJ whole genome shotgun (WGS) entry which is preliminary data.</text>
</comment>
<gene>
    <name evidence="1" type="ORF">SAMN05216402_2378</name>
</gene>
<organism evidence="1 2">
    <name type="scientific">Nitrosospira multiformis</name>
    <dbReference type="NCBI Taxonomy" id="1231"/>
    <lineage>
        <taxon>Bacteria</taxon>
        <taxon>Pseudomonadati</taxon>
        <taxon>Pseudomonadota</taxon>
        <taxon>Betaproteobacteria</taxon>
        <taxon>Nitrosomonadales</taxon>
        <taxon>Nitrosomonadaceae</taxon>
        <taxon>Nitrosospira</taxon>
    </lineage>
</organism>
<sequence length="1639" mass="175338">MPLLNLNLDAIQRARGELARQRDTQRNAGVKLKQAQAGLDDLLRSGAAEQLVRRQQRTVQTLQGKARDALSGTAERLAGLTELSQRLLAQRDPAVLVQALSSAHPVMLLPVAVQTRYTDDASLLMVRIYPDAIHAFGHEPGLTPAEVSEGKRYWTQRFAEPQDAESPWKQIVRIYPPARAAWIVRSTTPSNVAQIGHAPNGEPVAPVFDDGSIPLANTDTATVYATALPDRFVVIGQAGGREVFRKWGQPVADLLPMSPAFDPLLVDDPAQHDPFGGDRAWMVNYPAALDAGMAISITQADLKAGAKMRDRIDRLIVLGVDWTQTPDSAAALIATLLDNHQHSGGLKFVAQGTPTNNTASTRAGFAANGADVAAELHPENADARAAAAAVELASAGARLQHLLGLPAEVFDAGIIPGADLVEGATAGHMLNALWNATLGYTLRYFWNPLSSANSLIDDAANEQLRAWAVRYLRAGGPLSALRVGKQPYGILPVTARNYVPPANSPLERELTQAEQWFRNFWDSAIPRVPTLRDPSAENLHQVLAMQPWATAKRYWEVAGPATIANYPDIAPFAQFQGLMLRGLIADLLDQQLFETKIPFLSLCAVRPKPHAMDAVPWVQRDPDQPQRELDGAVMLKRNYIATLLQLLTQATSNIRSPLAAMQNGESLLEAMLGFAADEEVLQSGHDLFYGHLQTIGSLSVELKNQAKRFRTAEYIGVDSGTLVGDQIDVNNARAVLGLKLSGTTGQLSVEEFIGSKLGMAAQLWPEHMRNIASFNDSLAFLKDRTAGELQQAFRTTLDLFAHRLDAWITSHATRRLDAMRESKPEGIHIGAFGIVEDLLPDSSQRPSQSLDSLGYVHAPSLQQAAAVAVLRSGFLANRQAAGSAFDIDLRSHRVKRAKRLLEGLANGQSMAALLGYRFERGLRDKDLPQHILEFRRAFPLRPAGSSSGDEAKEEIAARDVVDGVRMMDVYRNNKAAFAVTGVPAALTQQGGAIADVIDDLLDQMDSVSDLLISESVYQMVGGNMEGAGAAMMTLDKQMRPPETRVVETPHSTRGYTQRVVVALQSTAPGDWAGVADDEISARMEPRLNAWLARLLGDPARYEFVAKVFAPPASPGDPWTDTGKTLSAGIAELGLSPLALVLQSEAQQGGGHSGVQERLGTLLGAKLRAEVGGDADQMAVVLQADAMQADHIGLVAFESFAWVLRRLVDKSRPLRRMDMVQARDGVESDATQDDGEFAGVDLPELQGRLAIADAQAADALAALDAVSDLAPEDLSTLDPVAPGTQALFTAAQAALAKAYVLGWRSALASNAVAVSPTADVQGEQVAPGDTAARAVARVRALRDEMSARIKTAQEATVSEGFGGQVQAALDRIHSIMGKAFPVLPMFTLGAFAVEAQATLGDRDTLLAKVDLGNDDAAVAGWLPKLACVREATGMLSDALTAAEALGAATGYEGDTLDFKLMQFPRDAAAHWAALPPATGQDLRGVVAVAAHAPGALATLDADAAMAGLFVDEWMESIPSDKETTGLGFHFDAPGARPPQSILMAVPADPASENWTLDELLGVVNEAMSLARLRAVRPQDLQGLGLILPGIFLSNNFKQDVPSVDFSVMLAKNLDLLRVATSVGSGTVTMAAGTTLMTGSE</sequence>